<reference evidence="1" key="1">
    <citation type="submission" date="2021-07" db="EMBL/GenBank/DDBJ databases">
        <title>Genome Resource of American Ginseng Black Spot Pathogen Alternaria panax.</title>
        <authorList>
            <person name="Qiu C."/>
            <person name="Wang W."/>
            <person name="Liu Z."/>
        </authorList>
    </citation>
    <scope>NUCLEOTIDE SEQUENCE</scope>
    <source>
        <strain evidence="1">BNCC115425</strain>
    </source>
</reference>
<evidence type="ECO:0000313" key="1">
    <source>
        <dbReference type="EMBL" id="KAG9192767.1"/>
    </source>
</evidence>
<comment type="caution">
    <text evidence="1">The sequence shown here is derived from an EMBL/GenBank/DDBJ whole genome shotgun (WGS) entry which is preliminary data.</text>
</comment>
<keyword evidence="2" id="KW-1185">Reference proteome</keyword>
<dbReference type="AlphaFoldDB" id="A0AAD4IDV4"/>
<accession>A0AAD4IDV4</accession>
<proteinExistence type="predicted"/>
<organism evidence="1 2">
    <name type="scientific">Alternaria panax</name>
    <dbReference type="NCBI Taxonomy" id="48097"/>
    <lineage>
        <taxon>Eukaryota</taxon>
        <taxon>Fungi</taxon>
        <taxon>Dikarya</taxon>
        <taxon>Ascomycota</taxon>
        <taxon>Pezizomycotina</taxon>
        <taxon>Dothideomycetes</taxon>
        <taxon>Pleosporomycetidae</taxon>
        <taxon>Pleosporales</taxon>
        <taxon>Pleosporineae</taxon>
        <taxon>Pleosporaceae</taxon>
        <taxon>Alternaria</taxon>
        <taxon>Alternaria sect. Panax</taxon>
    </lineage>
</organism>
<dbReference type="Proteomes" id="UP001199106">
    <property type="component" value="Unassembled WGS sequence"/>
</dbReference>
<sequence>MDWLIDQQGSNWLFVGARPKKGTQFGKSPNLACGFPLHRTTEAYKARTRNNASMIVVGKIRLLGYHVRYSELGFNKASMGRKVIGKSVAREDILMIVDVLNKDFLGKSSASAKLSSLDKLRTFKLAVEKDEKAYAFDVLNLCLRCIKLLWKIQIHALAFAPKDFPRDTFTQPLSIDDVAGEMTHELAGERRHDQSVFPAAVKMLEKMTEEEGSVVLTKAKAWEEKMKVRHTAFKSEAEPSFENPYEIGMSLEGRKKFSVIVFQNADRGCRMPYGHLV</sequence>
<name>A0AAD4IDV4_9PLEO</name>
<gene>
    <name evidence="1" type="ORF">G6011_11501</name>
</gene>
<dbReference type="EMBL" id="JAANER010000003">
    <property type="protein sequence ID" value="KAG9192767.1"/>
    <property type="molecule type" value="Genomic_DNA"/>
</dbReference>
<evidence type="ECO:0000313" key="2">
    <source>
        <dbReference type="Proteomes" id="UP001199106"/>
    </source>
</evidence>
<protein>
    <submittedName>
        <fullName evidence="1">Uncharacterized protein</fullName>
    </submittedName>
</protein>